<proteinExistence type="predicted"/>
<gene>
    <name evidence="1" type="ORF">DUI87_08411</name>
</gene>
<sequence length="124" mass="14085">MPLEGRDAIQRDLDRPERWDCANLMKFNNAKSKVLDLGWGNPKHGCRLGNEWVENSPVEKVYLGGIVTATQQYPFKSLKKESLQQKYSIHEPKPERLDSVMLSLFMLVIPYAGESNGFPAFGLC</sequence>
<dbReference type="AlphaFoldDB" id="A0A3M0LAC2"/>
<evidence type="ECO:0000313" key="1">
    <source>
        <dbReference type="EMBL" id="RMC16197.1"/>
    </source>
</evidence>
<reference evidence="1 2" key="1">
    <citation type="submission" date="2018-07" db="EMBL/GenBank/DDBJ databases">
        <title>A high quality draft genome assembly of the barn swallow (H. rustica rustica).</title>
        <authorList>
            <person name="Formenti G."/>
            <person name="Chiara M."/>
            <person name="Poveda L."/>
            <person name="Francoijs K.-J."/>
            <person name="Bonisoli-Alquati A."/>
            <person name="Canova L."/>
            <person name="Gianfranceschi L."/>
            <person name="Horner D.S."/>
            <person name="Saino N."/>
        </authorList>
    </citation>
    <scope>NUCLEOTIDE SEQUENCE [LARGE SCALE GENOMIC DNA]</scope>
    <source>
        <strain evidence="1">Chelidonia</strain>
        <tissue evidence="1">Blood</tissue>
    </source>
</reference>
<name>A0A3M0LAC2_HIRRU</name>
<accession>A0A3M0LAC2</accession>
<dbReference type="Proteomes" id="UP000269221">
    <property type="component" value="Unassembled WGS sequence"/>
</dbReference>
<dbReference type="OrthoDB" id="10056483at2759"/>
<organism evidence="1 2">
    <name type="scientific">Hirundo rustica rustica</name>
    <dbReference type="NCBI Taxonomy" id="333673"/>
    <lineage>
        <taxon>Eukaryota</taxon>
        <taxon>Metazoa</taxon>
        <taxon>Chordata</taxon>
        <taxon>Craniata</taxon>
        <taxon>Vertebrata</taxon>
        <taxon>Euteleostomi</taxon>
        <taxon>Archelosauria</taxon>
        <taxon>Archosauria</taxon>
        <taxon>Dinosauria</taxon>
        <taxon>Saurischia</taxon>
        <taxon>Theropoda</taxon>
        <taxon>Coelurosauria</taxon>
        <taxon>Aves</taxon>
        <taxon>Neognathae</taxon>
        <taxon>Neoaves</taxon>
        <taxon>Telluraves</taxon>
        <taxon>Australaves</taxon>
        <taxon>Passeriformes</taxon>
        <taxon>Sylvioidea</taxon>
        <taxon>Hirundinidae</taxon>
        <taxon>Hirundo</taxon>
    </lineage>
</organism>
<dbReference type="EMBL" id="QRBI01000104">
    <property type="protein sequence ID" value="RMC16197.1"/>
    <property type="molecule type" value="Genomic_DNA"/>
</dbReference>
<evidence type="ECO:0000313" key="2">
    <source>
        <dbReference type="Proteomes" id="UP000269221"/>
    </source>
</evidence>
<comment type="caution">
    <text evidence="1">The sequence shown here is derived from an EMBL/GenBank/DDBJ whole genome shotgun (WGS) entry which is preliminary data.</text>
</comment>
<keyword evidence="2" id="KW-1185">Reference proteome</keyword>
<protein>
    <submittedName>
        <fullName evidence="1">Uncharacterized protein</fullName>
    </submittedName>
</protein>